<reference evidence="2" key="1">
    <citation type="submission" date="2023-08" db="EMBL/GenBank/DDBJ databases">
        <authorList>
            <person name="Chen Y."/>
            <person name="Shah S."/>
            <person name="Dougan E. K."/>
            <person name="Thang M."/>
            <person name="Chan C."/>
        </authorList>
    </citation>
    <scope>NUCLEOTIDE SEQUENCE</scope>
</reference>
<gene>
    <name evidence="2" type="ORF">EVOR1521_LOCUS7983</name>
</gene>
<feature type="chain" id="PRO_5041232299" evidence="1">
    <location>
        <begin position="19"/>
        <end position="528"/>
    </location>
</feature>
<keyword evidence="1" id="KW-0732">Signal</keyword>
<protein>
    <submittedName>
        <fullName evidence="2">Uncharacterized protein</fullName>
    </submittedName>
</protein>
<proteinExistence type="predicted"/>
<comment type="caution">
    <text evidence="2">The sequence shown here is derived from an EMBL/GenBank/DDBJ whole genome shotgun (WGS) entry which is preliminary data.</text>
</comment>
<keyword evidence="3" id="KW-1185">Reference proteome</keyword>
<evidence type="ECO:0000256" key="1">
    <source>
        <dbReference type="SAM" id="SignalP"/>
    </source>
</evidence>
<evidence type="ECO:0000313" key="2">
    <source>
        <dbReference type="EMBL" id="CAJ1379888.1"/>
    </source>
</evidence>
<sequence>MPCLFIVALLGSQCLVFASLVETASLMQSRLRGSKTAETSISSTEVLFEEPKGKTVPNFARFSDDDESCTTQGLSPGVCALSSLARPTLASHRLRKVAGDCDEKESQERLERALVAEIEAGLAGNHSAFNAQRLQVLQKELQPLYATLPHEVPLADIEGGLGLSSARYLLHQYFLRTHSWYVRGLNPAGDGRQPPEHKEALRSRVAGHLLEVLERKVGGQGLNLQTLAVFVATLEHLLHGDERQRLKQSWAVHDLDLQDVTDAVGLQSVLEVFMAHFVYSSQKSDSGYALTLAKGREEVSFVARVYDGWRSVHEAIREGVKKQISAAGADLGFSSAAAVADEVLESFRTVSGSICRDMVSSLAQMPGGADGAVPLAEMRKKDGETTDYLRAANALDESNAQKPVVLVANYMLGPSNCDGTTSFYDLCCPDACAGHRAELERALAEKRSMEDVERLVLQRGGRFASELRGLLEDGQALHGREVSMWLHQAFPLQCPRPAVSGFLGESSAVPDAKAEFQATAQVGSLFEW</sequence>
<organism evidence="2 3">
    <name type="scientific">Effrenium voratum</name>
    <dbReference type="NCBI Taxonomy" id="2562239"/>
    <lineage>
        <taxon>Eukaryota</taxon>
        <taxon>Sar</taxon>
        <taxon>Alveolata</taxon>
        <taxon>Dinophyceae</taxon>
        <taxon>Suessiales</taxon>
        <taxon>Symbiodiniaceae</taxon>
        <taxon>Effrenium</taxon>
    </lineage>
</organism>
<dbReference type="Proteomes" id="UP001178507">
    <property type="component" value="Unassembled WGS sequence"/>
</dbReference>
<accession>A0AA36I2K8</accession>
<evidence type="ECO:0000313" key="3">
    <source>
        <dbReference type="Proteomes" id="UP001178507"/>
    </source>
</evidence>
<name>A0AA36I2K8_9DINO</name>
<feature type="signal peptide" evidence="1">
    <location>
        <begin position="1"/>
        <end position="18"/>
    </location>
</feature>
<dbReference type="AlphaFoldDB" id="A0AA36I2K8"/>
<dbReference type="EMBL" id="CAUJNA010000668">
    <property type="protein sequence ID" value="CAJ1379888.1"/>
    <property type="molecule type" value="Genomic_DNA"/>
</dbReference>